<comment type="caution">
    <text evidence="2">The sequence shown here is derived from an EMBL/GenBank/DDBJ whole genome shotgun (WGS) entry which is preliminary data.</text>
</comment>
<dbReference type="Proteomes" id="UP000234966">
    <property type="component" value="Unassembled WGS sequence"/>
</dbReference>
<feature type="transmembrane region" description="Helical" evidence="1">
    <location>
        <begin position="85"/>
        <end position="104"/>
    </location>
</feature>
<organism evidence="2 3">
    <name type="scientific">Fischerella thermalis CCMEE 5330</name>
    <dbReference type="NCBI Taxonomy" id="2019670"/>
    <lineage>
        <taxon>Bacteria</taxon>
        <taxon>Bacillati</taxon>
        <taxon>Cyanobacteriota</taxon>
        <taxon>Cyanophyceae</taxon>
        <taxon>Nostocales</taxon>
        <taxon>Hapalosiphonaceae</taxon>
        <taxon>Fischerella</taxon>
    </lineage>
</organism>
<dbReference type="AlphaFoldDB" id="A0A2N6MNC0"/>
<feature type="transmembrane region" description="Helical" evidence="1">
    <location>
        <begin position="12"/>
        <end position="30"/>
    </location>
</feature>
<feature type="transmembrane region" description="Helical" evidence="1">
    <location>
        <begin position="36"/>
        <end position="56"/>
    </location>
</feature>
<keyword evidence="1" id="KW-1133">Transmembrane helix</keyword>
<evidence type="ECO:0000313" key="3">
    <source>
        <dbReference type="Proteomes" id="UP000234966"/>
    </source>
</evidence>
<evidence type="ECO:0000256" key="1">
    <source>
        <dbReference type="SAM" id="Phobius"/>
    </source>
</evidence>
<name>A0A2N6MNC0_9CYAN</name>
<evidence type="ECO:0000313" key="2">
    <source>
        <dbReference type="EMBL" id="PMB48249.1"/>
    </source>
</evidence>
<feature type="transmembrane region" description="Helical" evidence="1">
    <location>
        <begin position="116"/>
        <end position="140"/>
    </location>
</feature>
<dbReference type="EMBL" id="NMQI01000031">
    <property type="protein sequence ID" value="PMB48249.1"/>
    <property type="molecule type" value="Genomic_DNA"/>
</dbReference>
<keyword evidence="1" id="KW-0472">Membrane</keyword>
<protein>
    <submittedName>
        <fullName evidence="2">Uncharacterized protein</fullName>
    </submittedName>
</protein>
<sequence>MPAFLKALNDRQRIISSYASALVTYLIAALSPVVEWFSLLTWIGFAVTFVLMLNVVRSDAHRVMNDPSDKLDEREIAYRDRAFRWAYIGFASLTSLIAVYWFIAADSERFWLPSTSLQYIASFWLFWFVAYTLPDAVYAFNAPQPIQEKDA</sequence>
<accession>A0A2N6MNC0</accession>
<reference evidence="2 3" key="1">
    <citation type="submission" date="2017-07" db="EMBL/GenBank/DDBJ databases">
        <title>Genomes of Fischerella (Mastigocladus) sp. strains.</title>
        <authorList>
            <person name="Miller S.R."/>
        </authorList>
    </citation>
    <scope>NUCLEOTIDE SEQUENCE [LARGE SCALE GENOMIC DNA]</scope>
    <source>
        <strain evidence="2 3">CCMEE 5330</strain>
    </source>
</reference>
<gene>
    <name evidence="2" type="ORF">CEN41_01550</name>
</gene>
<keyword evidence="1" id="KW-0812">Transmembrane</keyword>
<proteinExistence type="predicted"/>